<proteinExistence type="predicted"/>
<dbReference type="EMBL" id="LGRX02025768">
    <property type="protein sequence ID" value="KAK3251892.1"/>
    <property type="molecule type" value="Genomic_DNA"/>
</dbReference>
<reference evidence="3 4" key="1">
    <citation type="journal article" date="2015" name="Genome Biol. Evol.">
        <title>Comparative Genomics of a Bacterivorous Green Alga Reveals Evolutionary Causalities and Consequences of Phago-Mixotrophic Mode of Nutrition.</title>
        <authorList>
            <person name="Burns J.A."/>
            <person name="Paasch A."/>
            <person name="Narechania A."/>
            <person name="Kim E."/>
        </authorList>
    </citation>
    <scope>NUCLEOTIDE SEQUENCE [LARGE SCALE GENOMIC DNA]</scope>
    <source>
        <strain evidence="3 4">PLY_AMNH</strain>
    </source>
</reference>
<feature type="compositionally biased region" description="Basic and acidic residues" evidence="1">
    <location>
        <begin position="1010"/>
        <end position="1025"/>
    </location>
</feature>
<name>A0AAE0CDK0_9CHLO</name>
<evidence type="ECO:0000313" key="3">
    <source>
        <dbReference type="EMBL" id="KAK3251892.1"/>
    </source>
</evidence>
<keyword evidence="2" id="KW-0732">Signal</keyword>
<feature type="compositionally biased region" description="Polar residues" evidence="1">
    <location>
        <begin position="523"/>
        <end position="539"/>
    </location>
</feature>
<feature type="chain" id="PRO_5041901578" evidence="2">
    <location>
        <begin position="28"/>
        <end position="1070"/>
    </location>
</feature>
<feature type="region of interest" description="Disordered" evidence="1">
    <location>
        <begin position="932"/>
        <end position="954"/>
    </location>
</feature>
<feature type="signal peptide" evidence="2">
    <location>
        <begin position="1"/>
        <end position="27"/>
    </location>
</feature>
<keyword evidence="4" id="KW-1185">Reference proteome</keyword>
<gene>
    <name evidence="3" type="ORF">CYMTET_38789</name>
</gene>
<feature type="region of interest" description="Disordered" evidence="1">
    <location>
        <begin position="993"/>
        <end position="1025"/>
    </location>
</feature>
<organism evidence="3 4">
    <name type="scientific">Cymbomonas tetramitiformis</name>
    <dbReference type="NCBI Taxonomy" id="36881"/>
    <lineage>
        <taxon>Eukaryota</taxon>
        <taxon>Viridiplantae</taxon>
        <taxon>Chlorophyta</taxon>
        <taxon>Pyramimonadophyceae</taxon>
        <taxon>Pyramimonadales</taxon>
        <taxon>Pyramimonadaceae</taxon>
        <taxon>Cymbomonas</taxon>
    </lineage>
</organism>
<dbReference type="AlphaFoldDB" id="A0AAE0CDK0"/>
<feature type="compositionally biased region" description="Basic and acidic residues" evidence="1">
    <location>
        <begin position="439"/>
        <end position="453"/>
    </location>
</feature>
<evidence type="ECO:0000313" key="4">
    <source>
        <dbReference type="Proteomes" id="UP001190700"/>
    </source>
</evidence>
<feature type="region of interest" description="Disordered" evidence="1">
    <location>
        <begin position="431"/>
        <end position="456"/>
    </location>
</feature>
<protein>
    <submittedName>
        <fullName evidence="3">Uncharacterized protein</fullName>
    </submittedName>
</protein>
<evidence type="ECO:0000256" key="1">
    <source>
        <dbReference type="SAM" id="MobiDB-lite"/>
    </source>
</evidence>
<feature type="region of interest" description="Disordered" evidence="1">
    <location>
        <begin position="521"/>
        <end position="548"/>
    </location>
</feature>
<sequence>MFSPMTPRAVKNTFLVVNLHFAYLAIAEELCYRVRWHSSDDVVEESLLTPVRSYPASHPIVRYDTCRNASAGDAIPHTELWLSGFDEDNYYALEEETCSKRGCADISEADCASIAASEGLNMTAPADGSGVPAGCVLQSDNAAYIAVYYSPPNNSTSLHSSEYRCTCYCTRCHNVSGAEAFYAYGWPNASSANTGYEKEGAALLYFVGTEPEQADDASDVYFVLVNDKATTNAGQQGGKAQISLEVLPVNVTSALTFLVRDDQGSLDTSAYDTCANETLDDKDPNDDCYAFDKTTGKGSFGWVWPAGYTDGMVLGPLPATDFCFYINMLDSSGLTSVNLGSYNNVTRDIDVQEVDILHAYGERYSRKEGLQVCAFTCDDFCSEYSSCSACASAPSGACGWCTSADNGAGSCQKASSDVFCTTGSWVAECDTRTPAPSSRSRDADNGHGNHLSEEDSDTLPAWASMGGLLLGAVLCALLVGYVVQVHYQRRNDLEMAESEMTRFNDQVIREEEEARNFLHKNALSRNSSTEHPATFSTLPPLSLKRSHTADYDNPLHAHAKATGTAKRLDSMQPVALSKDDFMARFAERAVSDDTKAPCISVASRNHPSMDLGLMSKFSFFAESDDTSKRASVYSMMNPLARKGTEAEGNDAALLSDWAKEAMNEMTKAELMQQVTTALDHDLANLQLMLENLPAYKQVEVIAKMKNVKDNMAQLAVLQNSMQAEPAYTEGQTEGAEVVIDEDVEAFEKQRICSLASEMFAILLDAQELAESLTKSRNSKRSSLTPVTAPEMNEVDALMLQVGQIRSQLRHVEVQNRSRTMGGSHDRKDSLSDLRDVRAALSLFRPAASLPPARPATRGWLAVAQIREALVTAFSSVESASRVFGELRLGRRVRGSGPVRVRGETREAQAVGKALCEATSTVACELTLDERTPRLGRGGDRSEVQGGGASREQAVQCGKPGGVACGVRSGKQRVLLERVMGAVAGALERVMGEAAGAPGEGDTSSGCPGEGDTRQREAPGEGDGRRQRVLLERVMAAGSGQRVLLEKVMGSGSAFAGQLHLWAPWAAVRLG</sequence>
<feature type="compositionally biased region" description="Basic and acidic residues" evidence="1">
    <location>
        <begin position="932"/>
        <end position="942"/>
    </location>
</feature>
<accession>A0AAE0CDK0</accession>
<evidence type="ECO:0000256" key="2">
    <source>
        <dbReference type="SAM" id="SignalP"/>
    </source>
</evidence>
<dbReference type="Proteomes" id="UP001190700">
    <property type="component" value="Unassembled WGS sequence"/>
</dbReference>
<comment type="caution">
    <text evidence="3">The sequence shown here is derived from an EMBL/GenBank/DDBJ whole genome shotgun (WGS) entry which is preliminary data.</text>
</comment>